<dbReference type="KEGG" id="srq:SR187_9195"/>
<evidence type="ECO:0000313" key="3">
    <source>
        <dbReference type="Proteomes" id="UP000269331"/>
    </source>
</evidence>
<evidence type="ECO:0000256" key="1">
    <source>
        <dbReference type="SAM" id="MobiDB-lite"/>
    </source>
</evidence>
<protein>
    <submittedName>
        <fullName evidence="2">Uncharacterized protein</fullName>
    </submittedName>
</protein>
<name>A0A2Z5U180_9STRE</name>
<reference evidence="2 3" key="1">
    <citation type="journal article" date="2018" name="Genome Biol. Evol.">
        <title>Complete Genome Sequence of Streptococcus ruminantium sp. nov. GUT-187T (=DSM 104980T =JCM 31869T), the Type Strain of S. ruminantium, and Comparison with Genome Sequences of Streptococcus suis Strains.</title>
        <authorList>
            <person name="Tohya M."/>
            <person name="Sekizaki T."/>
            <person name="Miyoshi-Akiyama T."/>
        </authorList>
    </citation>
    <scope>NUCLEOTIDE SEQUENCE [LARGE SCALE GENOMIC DNA]</scope>
    <source>
        <strain evidence="2 3">GUT187T</strain>
    </source>
</reference>
<dbReference type="EMBL" id="AP018400">
    <property type="protein sequence ID" value="BBA93441.1"/>
    <property type="molecule type" value="Genomic_DNA"/>
</dbReference>
<feature type="compositionally biased region" description="Basic and acidic residues" evidence="1">
    <location>
        <begin position="1"/>
        <end position="17"/>
    </location>
</feature>
<feature type="region of interest" description="Disordered" evidence="1">
    <location>
        <begin position="1"/>
        <end position="38"/>
    </location>
</feature>
<organism evidence="2 3">
    <name type="scientific">Streptococcus ruminantium</name>
    <dbReference type="NCBI Taxonomy" id="1917441"/>
    <lineage>
        <taxon>Bacteria</taxon>
        <taxon>Bacillati</taxon>
        <taxon>Bacillota</taxon>
        <taxon>Bacilli</taxon>
        <taxon>Lactobacillales</taxon>
        <taxon>Streptococcaceae</taxon>
        <taxon>Streptococcus</taxon>
    </lineage>
</organism>
<sequence>MWHENLPENTDETKRQGTDTTVLKEANDNACPQTISQY</sequence>
<proteinExistence type="predicted"/>
<evidence type="ECO:0000313" key="2">
    <source>
        <dbReference type="EMBL" id="BBA93441.1"/>
    </source>
</evidence>
<accession>A0A2Z5U180</accession>
<dbReference type="Proteomes" id="UP000269331">
    <property type="component" value="Chromosome"/>
</dbReference>
<dbReference type="AlphaFoldDB" id="A0A2Z5U180"/>
<gene>
    <name evidence="2" type="ORF">SR187_9195</name>
</gene>